<evidence type="ECO:0000256" key="3">
    <source>
        <dbReference type="RuleBase" id="RU004508"/>
    </source>
</evidence>
<feature type="active site" description="Proton acceptor" evidence="1">
    <location>
        <position position="198"/>
    </location>
</feature>
<dbReference type="InterPro" id="IPR000653">
    <property type="entry name" value="DegT/StrS_aminotransferase"/>
</dbReference>
<name>A0A1W6N5C3_9PROT</name>
<evidence type="ECO:0000313" key="4">
    <source>
        <dbReference type="EMBL" id="ARN85064.1"/>
    </source>
</evidence>
<dbReference type="InterPro" id="IPR015421">
    <property type="entry name" value="PyrdxlP-dep_Trfase_major"/>
</dbReference>
<dbReference type="Pfam" id="PF01041">
    <property type="entry name" value="DegT_DnrJ_EryC1"/>
    <property type="match status" value="1"/>
</dbReference>
<organism evidence="4 5">
    <name type="scientific">Candidatus Nucleicultrix amoebiphila FS5</name>
    <dbReference type="NCBI Taxonomy" id="1414854"/>
    <lineage>
        <taxon>Bacteria</taxon>
        <taxon>Pseudomonadati</taxon>
        <taxon>Pseudomonadota</taxon>
        <taxon>Alphaproteobacteria</taxon>
        <taxon>Holosporales</taxon>
        <taxon>Candidatus Nucleicultricaceae</taxon>
        <taxon>Candidatus Nucleicultrix</taxon>
    </lineage>
</organism>
<feature type="modified residue" description="N6-(pyridoxal phosphate)lysine" evidence="2">
    <location>
        <position position="198"/>
    </location>
</feature>
<sequence length="383" mass="41822">MIPTAIPNLSGNEKKYLLDCIETNYVSSVGPYVNKFEELITKKSESLGCVAVSSGTAALHLALHAIGVQHGDLVILPSFTFIATANAVAHCGAEPWILDVSEQDWNLDPAVLQEVLQNETEQINNKTIHKASGKRVTAILPVYGLGLPPDMEKITKIANYYSLAVVADAAAAMGSTIKNQAIGHHGATLTTFSFNGNKTVTCGGGGAIISNNPLLLKKTKHISTTARIDGGYNHDEVGFNYRLTNVQAALGCGQVEQLESFLAIKESIRNFYCEAFKNIDGLSAFPAPEGRKSAYWLSGVYFRDRPKGDMIKCLESLQENDIEAKLFWKPIHLQKPYQSCFRSTVNVANNIWDRILVLPCSTNITKIELEKVANSIHATLKKL</sequence>
<dbReference type="GO" id="GO:0000271">
    <property type="term" value="P:polysaccharide biosynthetic process"/>
    <property type="evidence" value="ECO:0007669"/>
    <property type="project" value="TreeGrafter"/>
</dbReference>
<accession>A0A1W6N5C3</accession>
<evidence type="ECO:0008006" key="6">
    <source>
        <dbReference type="Google" id="ProtNLM"/>
    </source>
</evidence>
<dbReference type="PIRSF" id="PIRSF000390">
    <property type="entry name" value="PLP_StrS"/>
    <property type="match status" value="1"/>
</dbReference>
<dbReference type="RefSeq" id="WP_085784582.1">
    <property type="nucleotide sequence ID" value="NZ_CP008743.1"/>
</dbReference>
<dbReference type="EMBL" id="CP008743">
    <property type="protein sequence ID" value="ARN85064.1"/>
    <property type="molecule type" value="Genomic_DNA"/>
</dbReference>
<dbReference type="GO" id="GO:0008483">
    <property type="term" value="F:transaminase activity"/>
    <property type="evidence" value="ECO:0007669"/>
    <property type="project" value="TreeGrafter"/>
</dbReference>
<evidence type="ECO:0000256" key="1">
    <source>
        <dbReference type="PIRSR" id="PIRSR000390-1"/>
    </source>
</evidence>
<gene>
    <name evidence="4" type="ORF">GQ61_06910</name>
</gene>
<dbReference type="PANTHER" id="PTHR30244:SF30">
    <property type="entry name" value="BLR5990 PROTEIN"/>
    <property type="match status" value="1"/>
</dbReference>
<dbReference type="InterPro" id="IPR015424">
    <property type="entry name" value="PyrdxlP-dep_Trfase"/>
</dbReference>
<dbReference type="AlphaFoldDB" id="A0A1W6N5C3"/>
<keyword evidence="2 3" id="KW-0663">Pyridoxal phosphate</keyword>
<comment type="similarity">
    <text evidence="3">Belongs to the DegT/DnrJ/EryC1 family.</text>
</comment>
<dbReference type="Gene3D" id="3.40.640.10">
    <property type="entry name" value="Type I PLP-dependent aspartate aminotransferase-like (Major domain)"/>
    <property type="match status" value="1"/>
</dbReference>
<evidence type="ECO:0000256" key="2">
    <source>
        <dbReference type="PIRSR" id="PIRSR000390-2"/>
    </source>
</evidence>
<dbReference type="SUPFAM" id="SSF53383">
    <property type="entry name" value="PLP-dependent transferases"/>
    <property type="match status" value="1"/>
</dbReference>
<dbReference type="KEGG" id="naf:GQ61_06910"/>
<dbReference type="STRING" id="1414854.GQ61_06910"/>
<dbReference type="Proteomes" id="UP000237351">
    <property type="component" value="Chromosome"/>
</dbReference>
<dbReference type="CDD" id="cd00616">
    <property type="entry name" value="AHBA_syn"/>
    <property type="match status" value="1"/>
</dbReference>
<evidence type="ECO:0000313" key="5">
    <source>
        <dbReference type="Proteomes" id="UP000237351"/>
    </source>
</evidence>
<dbReference type="PANTHER" id="PTHR30244">
    <property type="entry name" value="TRANSAMINASE"/>
    <property type="match status" value="1"/>
</dbReference>
<dbReference type="OrthoDB" id="9768668at2"/>
<protein>
    <recommendedName>
        <fullName evidence="6">Aminotransferase DegT</fullName>
    </recommendedName>
</protein>
<reference evidence="4 5" key="1">
    <citation type="submission" date="2014-06" db="EMBL/GenBank/DDBJ databases">
        <title>The genome of the endonuclear symbiont Nucleicultrix amoebiphila.</title>
        <authorList>
            <person name="Schulz F."/>
            <person name="Horn M."/>
        </authorList>
    </citation>
    <scope>NUCLEOTIDE SEQUENCE [LARGE SCALE GENOMIC DNA]</scope>
    <source>
        <strain evidence="4 5">FS5</strain>
    </source>
</reference>
<proteinExistence type="inferred from homology"/>
<dbReference type="GO" id="GO:0030170">
    <property type="term" value="F:pyridoxal phosphate binding"/>
    <property type="evidence" value="ECO:0007669"/>
    <property type="project" value="TreeGrafter"/>
</dbReference>
<keyword evidence="5" id="KW-1185">Reference proteome</keyword>